<dbReference type="InterPro" id="IPR029033">
    <property type="entry name" value="His_PPase_superfam"/>
</dbReference>
<evidence type="ECO:0000313" key="3">
    <source>
        <dbReference type="Proteomes" id="UP001212498"/>
    </source>
</evidence>
<dbReference type="Pfam" id="PF00300">
    <property type="entry name" value="His_Phos_1"/>
    <property type="match status" value="1"/>
</dbReference>
<dbReference type="SUPFAM" id="SSF53254">
    <property type="entry name" value="Phosphoglycerate mutase-like"/>
    <property type="match status" value="1"/>
</dbReference>
<proteinExistence type="predicted"/>
<dbReference type="InterPro" id="IPR013078">
    <property type="entry name" value="His_Pase_superF_clade-1"/>
</dbReference>
<keyword evidence="3" id="KW-1185">Reference proteome</keyword>
<evidence type="ECO:0000256" key="1">
    <source>
        <dbReference type="SAM" id="MobiDB-lite"/>
    </source>
</evidence>
<protein>
    <submittedName>
        <fullName evidence="2">MSMEG_4193 family putative phosphomutase</fullName>
    </submittedName>
</protein>
<reference evidence="2 3" key="1">
    <citation type="submission" date="2022-11" db="EMBL/GenBank/DDBJ databases">
        <title>Nonomuraea corallina sp. nov., a new species of the genus Nonomuraea isolated from sea side sediment in Thai sea.</title>
        <authorList>
            <person name="Ngamcharungchit C."/>
            <person name="Matsumoto A."/>
            <person name="Suriyachadkun C."/>
            <person name="Panbangred W."/>
            <person name="Inahashi Y."/>
            <person name="Intra B."/>
        </authorList>
    </citation>
    <scope>NUCLEOTIDE SEQUENCE [LARGE SCALE GENOMIC DNA]</scope>
    <source>
        <strain evidence="2 3">DSM 43553</strain>
    </source>
</reference>
<dbReference type="InterPro" id="IPR050275">
    <property type="entry name" value="PGM_Phosphatase"/>
</dbReference>
<comment type="caution">
    <text evidence="2">The sequence shown here is derived from an EMBL/GenBank/DDBJ whole genome shotgun (WGS) entry which is preliminary data.</text>
</comment>
<organism evidence="2 3">
    <name type="scientific">Nonomuraea ferruginea</name>
    <dbReference type="NCBI Taxonomy" id="46174"/>
    <lineage>
        <taxon>Bacteria</taxon>
        <taxon>Bacillati</taxon>
        <taxon>Actinomycetota</taxon>
        <taxon>Actinomycetes</taxon>
        <taxon>Streptosporangiales</taxon>
        <taxon>Streptosporangiaceae</taxon>
        <taxon>Nonomuraea</taxon>
    </lineage>
</organism>
<feature type="region of interest" description="Disordered" evidence="1">
    <location>
        <begin position="201"/>
        <end position="228"/>
    </location>
</feature>
<dbReference type="SMART" id="SM00855">
    <property type="entry name" value="PGAM"/>
    <property type="match status" value="1"/>
</dbReference>
<dbReference type="EMBL" id="JAPNUD010000096">
    <property type="protein sequence ID" value="MDA0644390.1"/>
    <property type="molecule type" value="Genomic_DNA"/>
</dbReference>
<name>A0ABT4T5I1_9ACTN</name>
<dbReference type="Proteomes" id="UP001212498">
    <property type="component" value="Unassembled WGS sequence"/>
</dbReference>
<gene>
    <name evidence="2" type="ORF">OUY24_27495</name>
</gene>
<dbReference type="PANTHER" id="PTHR48100">
    <property type="entry name" value="BROAD-SPECIFICITY PHOSPHATASE YOR283W-RELATED"/>
    <property type="match status" value="1"/>
</dbReference>
<feature type="compositionally biased region" description="Basic and acidic residues" evidence="1">
    <location>
        <begin position="201"/>
        <end position="211"/>
    </location>
</feature>
<dbReference type="CDD" id="cd07067">
    <property type="entry name" value="HP_PGM_like"/>
    <property type="match status" value="1"/>
</dbReference>
<dbReference type="Gene3D" id="3.40.50.1240">
    <property type="entry name" value="Phosphoglycerate mutase-like"/>
    <property type="match status" value="1"/>
</dbReference>
<dbReference type="InterPro" id="IPR022492">
    <property type="entry name" value="Phosphomutase_MSMEG4193_put"/>
</dbReference>
<sequence length="228" mass="24102">MTTLLLARHGLTDLTGPVLAGRTPGVHLSDAGRAQAAALAERIAGVRLDAIVSSPLERCRETAEAVAAGRGLPVETDERLLECDYGDWTGRELKELAKDPLWPVVQAHPSAAVFPGGEAMTAMQYRAVAAIRGWNRRLGEKAVYLACSHGDVIKAIVADALGLHLDQFQRITADPAALTVIRYAPLRPFVLKLNDMGELKLSEDSEEKDGGENSTGSDAAVGGGPGTT</sequence>
<dbReference type="NCBIfam" id="TIGR03848">
    <property type="entry name" value="MSMEG_4193"/>
    <property type="match status" value="1"/>
</dbReference>
<dbReference type="RefSeq" id="WP_271278392.1">
    <property type="nucleotide sequence ID" value="NZ_BAABFD010000015.1"/>
</dbReference>
<dbReference type="PANTHER" id="PTHR48100:SF2">
    <property type="entry name" value="CONSERVED PROTEIN"/>
    <property type="match status" value="1"/>
</dbReference>
<accession>A0ABT4T5I1</accession>
<evidence type="ECO:0000313" key="2">
    <source>
        <dbReference type="EMBL" id="MDA0644390.1"/>
    </source>
</evidence>